<proteinExistence type="predicted"/>
<protein>
    <submittedName>
        <fullName evidence="1 2">Uncharacterized protein</fullName>
    </submittedName>
</protein>
<dbReference type="EMBL" id="CM000880">
    <property type="protein sequence ID" value="PNT75144.1"/>
    <property type="molecule type" value="Genomic_DNA"/>
</dbReference>
<dbReference type="InParanoid" id="A0A2K2DLJ2"/>
<accession>A0A2K2DLJ2</accession>
<evidence type="ECO:0000313" key="3">
    <source>
        <dbReference type="Proteomes" id="UP000008810"/>
    </source>
</evidence>
<dbReference type="Gramene" id="PNT75144">
    <property type="protein sequence ID" value="PNT75144"/>
    <property type="gene ID" value="BRADI_1g28136v3"/>
</dbReference>
<evidence type="ECO:0000313" key="1">
    <source>
        <dbReference type="EMBL" id="PNT75144.1"/>
    </source>
</evidence>
<dbReference type="AlphaFoldDB" id="A0A2K2DLJ2"/>
<keyword evidence="3" id="KW-1185">Reference proteome</keyword>
<name>A0A2K2DLJ2_BRADI</name>
<gene>
    <name evidence="1" type="ORF">BRADI_1g28136v3</name>
</gene>
<evidence type="ECO:0000313" key="2">
    <source>
        <dbReference type="EnsemblPlants" id="PNT75144"/>
    </source>
</evidence>
<reference evidence="2" key="3">
    <citation type="submission" date="2018-08" db="UniProtKB">
        <authorList>
            <consortium name="EnsemblPlants"/>
        </authorList>
    </citation>
    <scope>IDENTIFICATION</scope>
    <source>
        <strain evidence="2">cv. Bd21</strain>
    </source>
</reference>
<reference evidence="1" key="2">
    <citation type="submission" date="2017-06" db="EMBL/GenBank/DDBJ databases">
        <title>WGS assembly of Brachypodium distachyon.</title>
        <authorList>
            <consortium name="The International Brachypodium Initiative"/>
            <person name="Lucas S."/>
            <person name="Harmon-Smith M."/>
            <person name="Lail K."/>
            <person name="Tice H."/>
            <person name="Grimwood J."/>
            <person name="Bruce D."/>
            <person name="Barry K."/>
            <person name="Shu S."/>
            <person name="Lindquist E."/>
            <person name="Wang M."/>
            <person name="Pitluck S."/>
            <person name="Vogel J.P."/>
            <person name="Garvin D.F."/>
            <person name="Mockler T.C."/>
            <person name="Schmutz J."/>
            <person name="Rokhsar D."/>
            <person name="Bevan M.W."/>
        </authorList>
    </citation>
    <scope>NUCLEOTIDE SEQUENCE</scope>
    <source>
        <strain evidence="1">Bd21</strain>
    </source>
</reference>
<dbReference type="EnsemblPlants" id="PNT75144">
    <property type="protein sequence ID" value="PNT75144"/>
    <property type="gene ID" value="BRADI_1g28136v3"/>
</dbReference>
<dbReference type="Proteomes" id="UP000008810">
    <property type="component" value="Chromosome 1"/>
</dbReference>
<sequence>MVLPHPCVCQQLPDSRSHSKLERSSKQNYLGFLCELISSISAKSVLTVMALRGVLRYPLSCVHGVTHLNCSHSTRREKHVH</sequence>
<reference evidence="1 2" key="1">
    <citation type="journal article" date="2010" name="Nature">
        <title>Genome sequencing and analysis of the model grass Brachypodium distachyon.</title>
        <authorList>
            <consortium name="International Brachypodium Initiative"/>
        </authorList>
    </citation>
    <scope>NUCLEOTIDE SEQUENCE [LARGE SCALE GENOMIC DNA]</scope>
    <source>
        <strain evidence="1 2">Bd21</strain>
    </source>
</reference>
<organism evidence="1">
    <name type="scientific">Brachypodium distachyon</name>
    <name type="common">Purple false brome</name>
    <name type="synonym">Trachynia distachya</name>
    <dbReference type="NCBI Taxonomy" id="15368"/>
    <lineage>
        <taxon>Eukaryota</taxon>
        <taxon>Viridiplantae</taxon>
        <taxon>Streptophyta</taxon>
        <taxon>Embryophyta</taxon>
        <taxon>Tracheophyta</taxon>
        <taxon>Spermatophyta</taxon>
        <taxon>Magnoliopsida</taxon>
        <taxon>Liliopsida</taxon>
        <taxon>Poales</taxon>
        <taxon>Poaceae</taxon>
        <taxon>BOP clade</taxon>
        <taxon>Pooideae</taxon>
        <taxon>Stipodae</taxon>
        <taxon>Brachypodieae</taxon>
        <taxon>Brachypodium</taxon>
    </lineage>
</organism>